<dbReference type="Proteomes" id="UP000006692">
    <property type="component" value="Chromosome"/>
</dbReference>
<dbReference type="EMBL" id="CP002585">
    <property type="protein sequence ID" value="AEA69598.1"/>
    <property type="molecule type" value="Genomic_DNA"/>
</dbReference>
<proteinExistence type="predicted"/>
<dbReference type="KEGG" id="pba:PSEBR_m1037"/>
<dbReference type="HOGENOM" id="CLU_2882486_0_0_6"/>
<reference key="2">
    <citation type="submission" date="2011-03" db="EMBL/GenBank/DDBJ databases">
        <title>Complete Genome Sequence of a beneficial plant roots-associated bacterium Pseudomonas brassicacearum.</title>
        <authorList>
            <person name="Ortet P."/>
            <person name="Barakat M."/>
            <person name="Lalaouna D."/>
            <person name="Fochesato S."/>
            <person name="Barbe V."/>
            <person name="Santaella C."/>
            <person name="Heulin T."/>
            <person name="Achouak W."/>
        </authorList>
    </citation>
    <scope>NUCLEOTIDE SEQUENCE</scope>
    <source>
        <strain>NFM421</strain>
    </source>
</reference>
<dbReference type="STRING" id="994484.PSEBR_m1037"/>
<gene>
    <name evidence="1" type="ORF">PSEBR_m1037</name>
</gene>
<reference evidence="1 2" key="1">
    <citation type="journal article" date="2011" name="J. Bacteriol.">
        <title>Complete genome sequence of a beneficial plant root-associated bacterium, Pseudomonas brassicacearum.</title>
        <authorList>
            <person name="Ortet P."/>
            <person name="Barakat M."/>
            <person name="Lalaouna D."/>
            <person name="Fochesato S."/>
            <person name="Barbe V."/>
            <person name="Vacherie B."/>
            <person name="Santaella C."/>
            <person name="Heulin T."/>
            <person name="Achouak W."/>
        </authorList>
    </citation>
    <scope>NUCLEOTIDE SEQUENCE [LARGE SCALE GENOMIC DNA]</scope>
    <source>
        <strain evidence="1 2">NFM421</strain>
    </source>
</reference>
<protein>
    <submittedName>
        <fullName evidence="1">Uncharacterized protein</fullName>
    </submittedName>
</protein>
<evidence type="ECO:0000313" key="2">
    <source>
        <dbReference type="Proteomes" id="UP000006692"/>
    </source>
</evidence>
<organism evidence="1 2">
    <name type="scientific">Pseudomonas brassicacearum (strain NFM421)</name>
    <dbReference type="NCBI Taxonomy" id="994484"/>
    <lineage>
        <taxon>Bacteria</taxon>
        <taxon>Pseudomonadati</taxon>
        <taxon>Pseudomonadota</taxon>
        <taxon>Gammaproteobacteria</taxon>
        <taxon>Pseudomonadales</taxon>
        <taxon>Pseudomonadaceae</taxon>
        <taxon>Pseudomonas</taxon>
    </lineage>
</organism>
<name>F2KI82_PSEBN</name>
<dbReference type="AlphaFoldDB" id="F2KI82"/>
<sequence>MYPPVTRRLCGSKACSRHRRPGFPERPHDLHREQASLPQCLLSLITCFHQPGSQVNPLATRAC</sequence>
<evidence type="ECO:0000313" key="1">
    <source>
        <dbReference type="EMBL" id="AEA69598.1"/>
    </source>
</evidence>
<accession>F2KI82</accession>